<evidence type="ECO:0000313" key="1">
    <source>
        <dbReference type="EMBL" id="RFS19509.1"/>
    </source>
</evidence>
<gene>
    <name evidence="1" type="ORF">DVR12_23015</name>
</gene>
<comment type="caution">
    <text evidence="1">The sequence shown here is derived from an EMBL/GenBank/DDBJ whole genome shotgun (WGS) entry which is preliminary data.</text>
</comment>
<protein>
    <submittedName>
        <fullName evidence="1">Uncharacterized protein</fullName>
    </submittedName>
</protein>
<accession>A0A3E1Y4A7</accession>
<keyword evidence="2" id="KW-1185">Reference proteome</keyword>
<dbReference type="AlphaFoldDB" id="A0A3E1Y4A7"/>
<evidence type="ECO:0000313" key="2">
    <source>
        <dbReference type="Proteomes" id="UP000260644"/>
    </source>
</evidence>
<name>A0A3E1Y4A7_9BACT</name>
<dbReference type="Proteomes" id="UP000260644">
    <property type="component" value="Unassembled WGS sequence"/>
</dbReference>
<dbReference type="EMBL" id="QPMM01000013">
    <property type="protein sequence ID" value="RFS19509.1"/>
    <property type="molecule type" value="Genomic_DNA"/>
</dbReference>
<proteinExistence type="predicted"/>
<reference evidence="1 2" key="1">
    <citation type="submission" date="2018-07" db="EMBL/GenBank/DDBJ databases">
        <title>Chitinophaga K2CV101002-2 sp. nov., isolated from a monsoon evergreen broad-leaved forest soil.</title>
        <authorList>
            <person name="Lv Y."/>
        </authorList>
    </citation>
    <scope>NUCLEOTIDE SEQUENCE [LARGE SCALE GENOMIC DNA]</scope>
    <source>
        <strain evidence="1 2">GDMCC 1.1288</strain>
    </source>
</reference>
<sequence length="59" mass="6650">MASLRKGSLKNNLFKILMVSFAWKNADNIYIAHPRGESHAFKTSAITDVSTDQLIKLKE</sequence>
<organism evidence="1 2">
    <name type="scientific">Chitinophaga silvatica</name>
    <dbReference type="NCBI Taxonomy" id="2282649"/>
    <lineage>
        <taxon>Bacteria</taxon>
        <taxon>Pseudomonadati</taxon>
        <taxon>Bacteroidota</taxon>
        <taxon>Chitinophagia</taxon>
        <taxon>Chitinophagales</taxon>
        <taxon>Chitinophagaceae</taxon>
        <taxon>Chitinophaga</taxon>
    </lineage>
</organism>